<dbReference type="AlphaFoldDB" id="A0AAV1CKW7"/>
<organism evidence="2 3">
    <name type="scientific">Oldenlandia corymbosa var. corymbosa</name>
    <dbReference type="NCBI Taxonomy" id="529605"/>
    <lineage>
        <taxon>Eukaryota</taxon>
        <taxon>Viridiplantae</taxon>
        <taxon>Streptophyta</taxon>
        <taxon>Embryophyta</taxon>
        <taxon>Tracheophyta</taxon>
        <taxon>Spermatophyta</taxon>
        <taxon>Magnoliopsida</taxon>
        <taxon>eudicotyledons</taxon>
        <taxon>Gunneridae</taxon>
        <taxon>Pentapetalae</taxon>
        <taxon>asterids</taxon>
        <taxon>lamiids</taxon>
        <taxon>Gentianales</taxon>
        <taxon>Rubiaceae</taxon>
        <taxon>Rubioideae</taxon>
        <taxon>Spermacoceae</taxon>
        <taxon>Hedyotis-Oldenlandia complex</taxon>
        <taxon>Oldenlandia</taxon>
    </lineage>
</organism>
<dbReference type="EMBL" id="OX459119">
    <property type="protein sequence ID" value="CAI9095187.1"/>
    <property type="molecule type" value="Genomic_DNA"/>
</dbReference>
<gene>
    <name evidence="2" type="ORF">OLC1_LOCUS6211</name>
</gene>
<reference evidence="2" key="1">
    <citation type="submission" date="2023-03" db="EMBL/GenBank/DDBJ databases">
        <authorList>
            <person name="Julca I."/>
        </authorList>
    </citation>
    <scope>NUCLEOTIDE SEQUENCE</scope>
</reference>
<evidence type="ECO:0000313" key="3">
    <source>
        <dbReference type="Proteomes" id="UP001161247"/>
    </source>
</evidence>
<sequence>MYFTFGTIDTSLSMLALSPEGHIVDFANTGVVISGYQGFCYGYEMDNGCASAALPVCRSSKNTFERKSGTFVGENGNSDSNSSISLCDCMEKCWNDCYCNGFTVNSNGTGCISWTQNKQFHEDKPLYKLDTK</sequence>
<dbReference type="Pfam" id="PF08276">
    <property type="entry name" value="PAN_2"/>
    <property type="match status" value="1"/>
</dbReference>
<keyword evidence="3" id="KW-1185">Reference proteome</keyword>
<proteinExistence type="predicted"/>
<accession>A0AAV1CKW7</accession>
<dbReference type="InterPro" id="IPR003609">
    <property type="entry name" value="Pan_app"/>
</dbReference>
<evidence type="ECO:0000313" key="2">
    <source>
        <dbReference type="EMBL" id="CAI9095187.1"/>
    </source>
</evidence>
<dbReference type="PROSITE" id="PS50948">
    <property type="entry name" value="PAN"/>
    <property type="match status" value="1"/>
</dbReference>
<protein>
    <submittedName>
        <fullName evidence="2">OLC1v1031072C1</fullName>
    </submittedName>
</protein>
<feature type="domain" description="Apple" evidence="1">
    <location>
        <begin position="57"/>
        <end position="132"/>
    </location>
</feature>
<name>A0AAV1CKW7_OLDCO</name>
<dbReference type="Proteomes" id="UP001161247">
    <property type="component" value="Chromosome 2"/>
</dbReference>
<evidence type="ECO:0000259" key="1">
    <source>
        <dbReference type="PROSITE" id="PS50948"/>
    </source>
</evidence>